<feature type="coiled-coil region" evidence="2">
    <location>
        <begin position="372"/>
        <end position="424"/>
    </location>
</feature>
<dbReference type="InterPro" id="IPR014767">
    <property type="entry name" value="DAD_dom"/>
</dbReference>
<proteinExistence type="inferred from homology"/>
<evidence type="ECO:0008006" key="9">
    <source>
        <dbReference type="Google" id="ProtNLM"/>
    </source>
</evidence>
<dbReference type="SMART" id="SM01139">
    <property type="entry name" value="Drf_FH3"/>
    <property type="match status" value="1"/>
</dbReference>
<feature type="region of interest" description="Disordered" evidence="3">
    <location>
        <begin position="1009"/>
        <end position="1045"/>
    </location>
</feature>
<feature type="domain" description="DAD" evidence="4">
    <location>
        <begin position="1000"/>
        <end position="1033"/>
    </location>
</feature>
<dbReference type="Pfam" id="PF06367">
    <property type="entry name" value="Drf_FH3"/>
    <property type="match status" value="1"/>
</dbReference>
<evidence type="ECO:0000259" key="6">
    <source>
        <dbReference type="PROSITE" id="PS51444"/>
    </source>
</evidence>
<dbReference type="Pfam" id="PF06371">
    <property type="entry name" value="Drf_GBD"/>
    <property type="match status" value="2"/>
</dbReference>
<feature type="compositionally biased region" description="Low complexity" evidence="3">
    <location>
        <begin position="456"/>
        <end position="492"/>
    </location>
</feature>
<evidence type="ECO:0000256" key="1">
    <source>
        <dbReference type="ARBA" id="ARBA00023449"/>
    </source>
</evidence>
<reference evidence="7 8" key="1">
    <citation type="submission" date="2017-08" db="EMBL/GenBank/DDBJ databases">
        <title>USMARCv1.0.</title>
        <authorList>
            <person name="Hannum G.I."/>
            <person name="Koren S."/>
            <person name="Schroeder S.G."/>
            <person name="Chin S.C."/>
            <person name="Nonneman D.J."/>
            <person name="Becker S.A."/>
            <person name="Rosen B.D."/>
            <person name="Bickhart D.M."/>
            <person name="Putnam N.H."/>
            <person name="Green R.E."/>
            <person name="Tuggle C.K."/>
            <person name="Liu H."/>
            <person name="Rohrer G.A."/>
            <person name="Warr A."/>
            <person name="Hall R."/>
            <person name="Kim K."/>
            <person name="Hume D.A."/>
            <person name="Talbot R."/>
            <person name="Chow W."/>
            <person name="Howe K."/>
            <person name="Schwartz A.S."/>
            <person name="Watson M."/>
            <person name="Archibald A.L."/>
            <person name="Phillippy A.M."/>
            <person name="Smith T.P.L."/>
        </authorList>
    </citation>
    <scope>NUCLEOTIDE SEQUENCE [LARGE SCALE GENOMIC DNA]</scope>
</reference>
<dbReference type="Ensembl" id="ENSSSCT00070016967.1">
    <property type="protein sequence ID" value="ENSSSCP00070014047.1"/>
    <property type="gene ID" value="ENSSSCG00070008624.1"/>
</dbReference>
<protein>
    <recommendedName>
        <fullName evidence="9">Formin like 1</fullName>
    </recommendedName>
</protein>
<sequence length="1045" mass="116687">MEFPSQRSDLRCSCNLHRSCGNAGSLTHCAGPGDRTFNCMNLPPDKVQLLSQYDNEKKWELICDQERFQVKNPPAAYIQKLKSYLETGGVSRKVFKRRVQESTQVLRELEISLRTNHIGWVQEFLNEENRGLDVLLEYLAFAQCSVTYDMESTDNGAPGSEKSKPLEQSVEDLSKGPPSSLAALTPAHSRKALRNSRIVSQKDDVHVCIMCLRAIMNYQSGFSLVMNHPACVNEIALSLNNKNPRTKALVLELLAAVCLVRGGHDIILSAFDNFKEVCGEQHRFEKLMEYFRNEDSNIDFMVACMQFINIVVHSVENMNFRVFLQYEFTHLGLDLYLERLRFTESDKLQVQIQAYLDNIFDVGALLEDTETKNAVLEHMEELQEQVALLTERLREAENESMAKIAELEKQLSQARKELETLRVRLEVWAVPGWARLPRADCLGFLGLTPRGKRMGAPSGSRSSTPTATSTATSTTTAAAPTVGSPLPAGSPALAPPLAPPLPGSPEPPAPPPLPGDQPPPPPPPPPPPGADGPVPPPPPPPPGGPSDTLGGPASPLSSCWAWAPFPPAPPPSFCRSDHSLSVPGVKPKKPIQTKFRMPLLNWVALKPNQITGTVFTEINDEKVLRELDMSDFEEQFKTKSQGPSLDLTALKSKAAQKAPSKATLIEANRAKNLAITLRKGNLGLTASARYDLQALGLDFLELLTRFLPTEYERSLITRFEQEQRPIEELSEEDRFMLRFSRIPRLPERMNTLIFLGNFPDTAQLLMPQLNAVIAASMSIKSSDRLRQILEIVLAFGNYMNSSKRGAAYGFRLQSLDALLEMKSTDRKQTLLHYLVKVIAEKYPQLTGFHSDLHFLDKAGSVSLDSVLGDVRSLQRGLELTQREFVRQDDCVVLKEFLRANSPTMDKLLADSKTAQEAYESVVEYFGENPKTTSPSMFFSLFSRFIKAYKKAEQEVEQWKKEAAAQEAGTDTSPPKVRRQQMDLISELKRKQQKEPLIYESDRDGAIEDIITDLRNQPYIRADTGRRSGRRRPPGPPLQVTSDISL</sequence>
<dbReference type="Proteomes" id="UP000314985">
    <property type="component" value="Chromosome 12"/>
</dbReference>
<dbReference type="SUPFAM" id="SSF48371">
    <property type="entry name" value="ARM repeat"/>
    <property type="match status" value="1"/>
</dbReference>
<dbReference type="Pfam" id="PF02181">
    <property type="entry name" value="FH2"/>
    <property type="match status" value="1"/>
</dbReference>
<feature type="domain" description="FH2" evidence="6">
    <location>
        <begin position="587"/>
        <end position="974"/>
    </location>
</feature>
<name>A0A4X1TFG0_PIG</name>
<dbReference type="GO" id="GO:0022604">
    <property type="term" value="P:regulation of cell morphogenesis"/>
    <property type="evidence" value="ECO:0007669"/>
    <property type="project" value="InterPro"/>
</dbReference>
<dbReference type="SMART" id="SM00498">
    <property type="entry name" value="FH2"/>
    <property type="match status" value="1"/>
</dbReference>
<feature type="region of interest" description="Disordered" evidence="3">
    <location>
        <begin position="449"/>
        <end position="555"/>
    </location>
</feature>
<dbReference type="SUPFAM" id="SSF101447">
    <property type="entry name" value="Formin homology 2 domain (FH2 domain)"/>
    <property type="match status" value="1"/>
</dbReference>
<dbReference type="PROSITE" id="PS51444">
    <property type="entry name" value="FH2"/>
    <property type="match status" value="1"/>
</dbReference>
<dbReference type="InterPro" id="IPR014768">
    <property type="entry name" value="GBD/FH3_dom"/>
</dbReference>
<evidence type="ECO:0000259" key="4">
    <source>
        <dbReference type="PROSITE" id="PS51231"/>
    </source>
</evidence>
<dbReference type="FunFam" id="1.25.10.10:FF:000036">
    <property type="entry name" value="Formin-like protein 3 isoform 1"/>
    <property type="match status" value="1"/>
</dbReference>
<evidence type="ECO:0000256" key="2">
    <source>
        <dbReference type="SAM" id="Coils"/>
    </source>
</evidence>
<dbReference type="GO" id="GO:0003779">
    <property type="term" value="F:actin binding"/>
    <property type="evidence" value="ECO:0007669"/>
    <property type="project" value="InterPro"/>
</dbReference>
<dbReference type="GO" id="GO:0031267">
    <property type="term" value="F:small GTPase binding"/>
    <property type="evidence" value="ECO:0007669"/>
    <property type="project" value="InterPro"/>
</dbReference>
<evidence type="ECO:0000313" key="8">
    <source>
        <dbReference type="Proteomes" id="UP000314985"/>
    </source>
</evidence>
<dbReference type="InterPro" id="IPR015425">
    <property type="entry name" value="FH2_Formin"/>
</dbReference>
<dbReference type="SMART" id="SM01140">
    <property type="entry name" value="Drf_GBD"/>
    <property type="match status" value="1"/>
</dbReference>
<feature type="compositionally biased region" description="Pro residues" evidence="3">
    <location>
        <begin position="493"/>
        <end position="544"/>
    </location>
</feature>
<dbReference type="FunFam" id="1.25.10.10:FF:000045">
    <property type="entry name" value="Formin-like protein 3 isoform 1"/>
    <property type="match status" value="1"/>
</dbReference>
<accession>A0A4X1TFG0</accession>
<evidence type="ECO:0000259" key="5">
    <source>
        <dbReference type="PROSITE" id="PS51232"/>
    </source>
</evidence>
<keyword evidence="2" id="KW-0175">Coiled coil</keyword>
<organism evidence="7 8">
    <name type="scientific">Sus scrofa</name>
    <name type="common">Pig</name>
    <dbReference type="NCBI Taxonomy" id="9823"/>
    <lineage>
        <taxon>Eukaryota</taxon>
        <taxon>Metazoa</taxon>
        <taxon>Chordata</taxon>
        <taxon>Craniata</taxon>
        <taxon>Vertebrata</taxon>
        <taxon>Euteleostomi</taxon>
        <taxon>Mammalia</taxon>
        <taxon>Eutheria</taxon>
        <taxon>Laurasiatheria</taxon>
        <taxon>Artiodactyla</taxon>
        <taxon>Suina</taxon>
        <taxon>Suidae</taxon>
        <taxon>Sus</taxon>
    </lineage>
</organism>
<dbReference type="PANTHER" id="PTHR45857">
    <property type="entry name" value="FORMIN-LIKE PROTEIN"/>
    <property type="match status" value="1"/>
</dbReference>
<dbReference type="InterPro" id="IPR011989">
    <property type="entry name" value="ARM-like"/>
</dbReference>
<dbReference type="Gene3D" id="1.25.10.10">
    <property type="entry name" value="Leucine-rich Repeat Variant"/>
    <property type="match status" value="1"/>
</dbReference>
<dbReference type="InterPro" id="IPR010472">
    <property type="entry name" value="FH3_dom"/>
</dbReference>
<dbReference type="InterPro" id="IPR043592">
    <property type="entry name" value="FMNL_animal"/>
</dbReference>
<comment type="similarity">
    <text evidence="1">Belongs to the formin homology family.</text>
</comment>
<dbReference type="FunFam" id="1.20.58.2220:FF:000001">
    <property type="entry name" value="Formin-like 1, isoform CRA_c"/>
    <property type="match status" value="1"/>
</dbReference>
<feature type="domain" description="GBD/FH3" evidence="5">
    <location>
        <begin position="21"/>
        <end position="451"/>
    </location>
</feature>
<dbReference type="PROSITE" id="PS51231">
    <property type="entry name" value="DAD"/>
    <property type="match status" value="1"/>
</dbReference>
<dbReference type="AlphaFoldDB" id="A0A4X1TFG0"/>
<dbReference type="InterPro" id="IPR010473">
    <property type="entry name" value="GTPase-bd"/>
</dbReference>
<dbReference type="Gene3D" id="1.20.58.2220">
    <property type="entry name" value="Formin, FH2 domain"/>
    <property type="match status" value="1"/>
</dbReference>
<dbReference type="PANTHER" id="PTHR45857:SF2">
    <property type="entry name" value="FORMIN-LIKE PROTEIN 1"/>
    <property type="match status" value="1"/>
</dbReference>
<feature type="coiled-coil region" evidence="2">
    <location>
        <begin position="941"/>
        <end position="968"/>
    </location>
</feature>
<reference evidence="7" key="2">
    <citation type="submission" date="2025-08" db="UniProtKB">
        <authorList>
            <consortium name="Ensembl"/>
        </authorList>
    </citation>
    <scope>IDENTIFICATION</scope>
</reference>
<evidence type="ECO:0000256" key="3">
    <source>
        <dbReference type="SAM" id="MobiDB-lite"/>
    </source>
</evidence>
<dbReference type="PRINTS" id="PR01217">
    <property type="entry name" value="PRICHEXTENSN"/>
</dbReference>
<dbReference type="InterPro" id="IPR042201">
    <property type="entry name" value="FH2_Formin_sf"/>
</dbReference>
<feature type="compositionally biased region" description="Low complexity" evidence="3">
    <location>
        <begin position="545"/>
        <end position="555"/>
    </location>
</feature>
<dbReference type="GO" id="GO:0030036">
    <property type="term" value="P:actin cytoskeleton organization"/>
    <property type="evidence" value="ECO:0007669"/>
    <property type="project" value="InterPro"/>
</dbReference>
<evidence type="ECO:0000313" key="7">
    <source>
        <dbReference type="Ensembl" id="ENSSSCP00070014047.1"/>
    </source>
</evidence>
<feature type="region of interest" description="Disordered" evidence="3">
    <location>
        <begin position="152"/>
        <end position="188"/>
    </location>
</feature>
<dbReference type="InterPro" id="IPR016024">
    <property type="entry name" value="ARM-type_fold"/>
</dbReference>
<dbReference type="PROSITE" id="PS51232">
    <property type="entry name" value="GBD_FH3"/>
    <property type="match status" value="1"/>
</dbReference>